<name>A0A8F4WCZ8_9MONI</name>
<evidence type="ECO:0000256" key="4">
    <source>
        <dbReference type="ARBA" id="ARBA00011199"/>
    </source>
</evidence>
<dbReference type="PRINTS" id="PR01435">
    <property type="entry name" value="NPOXDRDTASE5"/>
</dbReference>
<keyword evidence="12 17" id="KW-0520">NAD</keyword>
<feature type="domain" description="NADH-Ubiquinone oxidoreductase (complex I) chain 5 N-terminal" evidence="19">
    <location>
        <begin position="80"/>
        <end position="127"/>
    </location>
</feature>
<keyword evidence="9 17" id="KW-0618">Plastoquinone</keyword>
<keyword evidence="13 17" id="KW-0793">Thylakoid</keyword>
<dbReference type="Gene3D" id="1.20.5.2700">
    <property type="match status" value="1"/>
</dbReference>
<feature type="transmembrane region" description="Helical" evidence="17">
    <location>
        <begin position="262"/>
        <end position="283"/>
    </location>
</feature>
<geneLocation type="chloroplast" evidence="21"/>
<keyword evidence="8 17" id="KW-0521">NADP</keyword>
<dbReference type="NCBIfam" id="NF005141">
    <property type="entry name" value="PRK06590.1"/>
    <property type="match status" value="1"/>
</dbReference>
<evidence type="ECO:0000256" key="15">
    <source>
        <dbReference type="ARBA" id="ARBA00047726"/>
    </source>
</evidence>
<organism evidence="21">
    <name type="scientific">Asplenium komarovii</name>
    <dbReference type="NCBI Taxonomy" id="2559516"/>
    <lineage>
        <taxon>Eukaryota</taxon>
        <taxon>Viridiplantae</taxon>
        <taxon>Streptophyta</taxon>
        <taxon>Embryophyta</taxon>
        <taxon>Tracheophyta</taxon>
        <taxon>Polypodiopsida</taxon>
        <taxon>Polypodiidae</taxon>
        <taxon>Polypodiales</taxon>
        <taxon>Aspleniineae</taxon>
        <taxon>Aspleniaceae</taxon>
        <taxon>Asplenium</taxon>
    </lineage>
</organism>
<keyword evidence="11 17" id="KW-1133">Transmembrane helix</keyword>
<evidence type="ECO:0000256" key="17">
    <source>
        <dbReference type="RuleBase" id="RU364062"/>
    </source>
</evidence>
<keyword evidence="6 17" id="KW-0812">Transmembrane</keyword>
<dbReference type="InterPro" id="IPR018393">
    <property type="entry name" value="NADHpl_OxRdtase_5_subgr"/>
</dbReference>
<feature type="transmembrane region" description="Helical" evidence="17">
    <location>
        <begin position="124"/>
        <end position="143"/>
    </location>
</feature>
<evidence type="ECO:0000256" key="16">
    <source>
        <dbReference type="ARBA" id="ARBA00048026"/>
    </source>
</evidence>
<dbReference type="NCBIfam" id="TIGR01974">
    <property type="entry name" value="NDH_I_L"/>
    <property type="match status" value="1"/>
</dbReference>
<feature type="transmembrane region" description="Helical" evidence="17">
    <location>
        <begin position="685"/>
        <end position="705"/>
    </location>
</feature>
<evidence type="ECO:0000256" key="13">
    <source>
        <dbReference type="ARBA" id="ARBA00023078"/>
    </source>
</evidence>
<dbReference type="PRINTS" id="PR01434">
    <property type="entry name" value="NADHDHGNASE5"/>
</dbReference>
<keyword evidence="10" id="KW-1278">Translocase</keyword>
<evidence type="ECO:0000256" key="11">
    <source>
        <dbReference type="ARBA" id="ARBA00022989"/>
    </source>
</evidence>
<comment type="similarity">
    <text evidence="3 17">Belongs to the complex I subunit 5 family.</text>
</comment>
<feature type="transmembrane region" description="Helical" evidence="17">
    <location>
        <begin position="725"/>
        <end position="746"/>
    </location>
</feature>
<keyword evidence="14 17" id="KW-0472">Membrane</keyword>
<sequence length="760" mass="85112">MTVELSTKYACFIPLCPLVASCSTGSLLFLFPKTTRSLRRPCAAFNISLLAAAMFVSFSLFWQQAATPSIQQYLWIRIPKSDFCLNIGFAIDPLTLAMSILVTTVGFLVMVYSDSYMCHDQGYARFYAYLNLFIASMLGLVLSPNLIQIYIFWELVGMCSYLLIGFWFTRSSAANASQKAFVTNRIGDFGLLLGVSGVYWITGSFEIFELCDRFFELSSSNAINPIFANTVALLLFIGPVAKSAQFPLHVWLPDAMEGPTPISALIHAATMVAAGIFLIARIFNFISLLPLTMSAISWVGGITTLLGATLALAQKDLKRGLAYSTMSQLGYMVLALGIGASQSALFHLITHAYSKALSFLGSGSVIHAMEKVVGYSPTRSQNMFLMGGLRKRMPYTGITFLLGTLSLSGIPPFSCFWSKDQIIAESWLRSPYLGLLTSITAGLTAFYTFRIYLLTFEGNFRANQKNHKGCVLEPENRVIQSLFEKGKSQNEKTIQSYPDRNQLYPQESNFCMLLPMIILAIPTIFVGLKGVNSIMNLGSLDLLFDWLNSLPSISRDTKYIENLIDILKSSAPSFSLSLVGVLISIKAFNQTKEFTDTKSFEELKSINKNFSKNFVVFFRNWSTNRGYIDYYYDIYFKQGVLSLSSLVSYFDQWIIDGFTNGTGASSFFAGESLRREKNGRISHHLLGLLIGIGLLVSLFLFQLLISQSRPCRKLLLSFHEAPIRVHFSRLFFIFPISIYLLFAFFIPQRQRKISLRSTRR</sequence>
<evidence type="ECO:0000256" key="6">
    <source>
        <dbReference type="ARBA" id="ARBA00022692"/>
    </source>
</evidence>
<proteinExistence type="inferred from homology"/>
<gene>
    <name evidence="17 21" type="primary">ndhF</name>
</gene>
<evidence type="ECO:0000313" key="21">
    <source>
        <dbReference type="EMBL" id="QXG82815.1"/>
    </source>
</evidence>
<evidence type="ECO:0000256" key="5">
    <source>
        <dbReference type="ARBA" id="ARBA00018648"/>
    </source>
</evidence>
<dbReference type="GO" id="GO:0042773">
    <property type="term" value="P:ATP synthesis coupled electron transport"/>
    <property type="evidence" value="ECO:0007669"/>
    <property type="project" value="InterPro"/>
</dbReference>
<dbReference type="EMBL" id="MZ064529">
    <property type="protein sequence ID" value="QXG82815.1"/>
    <property type="molecule type" value="Genomic_DNA"/>
</dbReference>
<evidence type="ECO:0000256" key="8">
    <source>
        <dbReference type="ARBA" id="ARBA00022857"/>
    </source>
</evidence>
<dbReference type="Pfam" id="PF01010">
    <property type="entry name" value="Proton_antipo_C"/>
    <property type="match status" value="1"/>
</dbReference>
<protein>
    <recommendedName>
        <fullName evidence="5 17">NAD(P)H-quinone oxidoreductase subunit 5, chloroplastic</fullName>
        <ecNumber evidence="17">7.1.1.-</ecNumber>
    </recommendedName>
    <alternativeName>
        <fullName evidence="17">NADH-plastoquinone oxidoreductase subunit 5</fullName>
    </alternativeName>
</protein>
<keyword evidence="17" id="KW-0813">Transport</keyword>
<dbReference type="GO" id="GO:0008137">
    <property type="term" value="F:NADH dehydrogenase (ubiquinone) activity"/>
    <property type="evidence" value="ECO:0007669"/>
    <property type="project" value="InterPro"/>
</dbReference>
<keyword evidence="17 21" id="KW-0934">Plastid</keyword>
<comment type="catalytic activity">
    <reaction evidence="15 17">
        <text>a plastoquinone + NADPH + (n+1) H(+)(in) = a plastoquinol + NADP(+) + n H(+)(out)</text>
        <dbReference type="Rhea" id="RHEA:42612"/>
        <dbReference type="Rhea" id="RHEA-COMP:9561"/>
        <dbReference type="Rhea" id="RHEA-COMP:9562"/>
        <dbReference type="ChEBI" id="CHEBI:15378"/>
        <dbReference type="ChEBI" id="CHEBI:17757"/>
        <dbReference type="ChEBI" id="CHEBI:57783"/>
        <dbReference type="ChEBI" id="CHEBI:58349"/>
        <dbReference type="ChEBI" id="CHEBI:62192"/>
    </reaction>
</comment>
<evidence type="ECO:0000256" key="9">
    <source>
        <dbReference type="ARBA" id="ARBA00022957"/>
    </source>
</evidence>
<reference evidence="21" key="1">
    <citation type="submission" date="2021-04" db="EMBL/GenBank/DDBJ databases">
        <title>Asplenium komarovii chloroplast, complete genome.</title>
        <authorList>
            <person name="Yun S.A."/>
            <person name="Fernando D."/>
        </authorList>
    </citation>
    <scope>NUCLEOTIDE SEQUENCE</scope>
</reference>
<feature type="domain" description="NADH:quinone oxidoreductase/Mrp antiporter transmembrane" evidence="18">
    <location>
        <begin position="143"/>
        <end position="444"/>
    </location>
</feature>
<feature type="transmembrane region" description="Helical" evidence="17">
    <location>
        <begin position="85"/>
        <end position="112"/>
    </location>
</feature>
<feature type="transmembrane region" description="Helical" evidence="17">
    <location>
        <begin position="395"/>
        <end position="413"/>
    </location>
</feature>
<feature type="transmembrane region" description="Helical" evidence="17">
    <location>
        <begin position="329"/>
        <end position="350"/>
    </location>
</feature>
<evidence type="ECO:0000256" key="2">
    <source>
        <dbReference type="ARBA" id="ARBA00004454"/>
    </source>
</evidence>
<evidence type="ECO:0000256" key="14">
    <source>
        <dbReference type="ARBA" id="ARBA00023136"/>
    </source>
</evidence>
<evidence type="ECO:0000256" key="1">
    <source>
        <dbReference type="ARBA" id="ARBA00004059"/>
    </source>
</evidence>
<feature type="transmembrane region" description="Helical" evidence="17">
    <location>
        <begin position="510"/>
        <end position="528"/>
    </location>
</feature>
<feature type="transmembrane region" description="Helical" evidence="17">
    <location>
        <begin position="571"/>
        <end position="588"/>
    </location>
</feature>
<dbReference type="InterPro" id="IPR001516">
    <property type="entry name" value="Proton_antipo_N"/>
</dbReference>
<evidence type="ECO:0000256" key="7">
    <source>
        <dbReference type="ARBA" id="ARBA00022719"/>
    </source>
</evidence>
<feature type="transmembrane region" description="Helical" evidence="17">
    <location>
        <begin position="149"/>
        <end position="169"/>
    </location>
</feature>
<evidence type="ECO:0000256" key="10">
    <source>
        <dbReference type="ARBA" id="ARBA00022967"/>
    </source>
</evidence>
<evidence type="ECO:0000256" key="12">
    <source>
        <dbReference type="ARBA" id="ARBA00023027"/>
    </source>
</evidence>
<feature type="transmembrane region" description="Helical" evidence="17">
    <location>
        <begin position="181"/>
        <end position="202"/>
    </location>
</feature>
<evidence type="ECO:0000259" key="19">
    <source>
        <dbReference type="Pfam" id="PF00662"/>
    </source>
</evidence>
<comment type="function">
    <text evidence="1 17">NDH shuttles electrons from NAD(P)H:plastoquinone, via FMN and iron-sulfur (Fe-S) centers, to quinones in the photosynthetic chain and possibly in a chloroplast respiratory chain. The immediate electron acceptor for the enzyme in this species is believed to be plastoquinone. Couples the redox reaction to proton translocation, and thus conserves the redox energy in a proton gradient.</text>
</comment>
<feature type="transmembrane region" description="Helical" evidence="17">
    <location>
        <begin position="433"/>
        <end position="453"/>
    </location>
</feature>
<dbReference type="GO" id="GO:0009535">
    <property type="term" value="C:chloroplast thylakoid membrane"/>
    <property type="evidence" value="ECO:0007669"/>
    <property type="project" value="UniProtKB-SubCell"/>
</dbReference>
<feature type="transmembrane region" description="Helical" evidence="17">
    <location>
        <begin position="12"/>
        <end position="31"/>
    </location>
</feature>
<feature type="domain" description="NADH:ubiquinone/plastoquinone oxidoreductase chloroplast chain 5 C-terminal" evidence="20">
    <location>
        <begin position="493"/>
        <end position="651"/>
    </location>
</feature>
<feature type="transmembrane region" description="Helical" evidence="17">
    <location>
        <begin position="295"/>
        <end position="313"/>
    </location>
</feature>
<dbReference type="GO" id="GO:0048038">
    <property type="term" value="F:quinone binding"/>
    <property type="evidence" value="ECO:0007669"/>
    <property type="project" value="UniProtKB-KW"/>
</dbReference>
<dbReference type="Pfam" id="PF00361">
    <property type="entry name" value="Proton_antipo_M"/>
    <property type="match status" value="1"/>
</dbReference>
<dbReference type="Pfam" id="PF00662">
    <property type="entry name" value="Proton_antipo_N"/>
    <property type="match status" value="1"/>
</dbReference>
<evidence type="ECO:0000256" key="3">
    <source>
        <dbReference type="ARBA" id="ARBA00008200"/>
    </source>
</evidence>
<evidence type="ECO:0000259" key="18">
    <source>
        <dbReference type="Pfam" id="PF00361"/>
    </source>
</evidence>
<dbReference type="PANTHER" id="PTHR42829:SF2">
    <property type="entry name" value="NADH-UBIQUINONE OXIDOREDUCTASE CHAIN 5"/>
    <property type="match status" value="1"/>
</dbReference>
<evidence type="ECO:0000259" key="20">
    <source>
        <dbReference type="Pfam" id="PF01010"/>
    </source>
</evidence>
<dbReference type="GO" id="GO:0003954">
    <property type="term" value="F:NADH dehydrogenase activity"/>
    <property type="evidence" value="ECO:0007669"/>
    <property type="project" value="TreeGrafter"/>
</dbReference>
<dbReference type="InterPro" id="IPR002128">
    <property type="entry name" value="NADH_UbQ_OxRdtase_chlpt_su5_C"/>
</dbReference>
<accession>A0A8F4WCZ8</accession>
<dbReference type="AlphaFoldDB" id="A0A8F4WCZ8"/>
<dbReference type="GO" id="GO:0015990">
    <property type="term" value="P:electron transport coupled proton transport"/>
    <property type="evidence" value="ECO:0007669"/>
    <property type="project" value="TreeGrafter"/>
</dbReference>
<dbReference type="PANTHER" id="PTHR42829">
    <property type="entry name" value="NADH-UBIQUINONE OXIDOREDUCTASE CHAIN 5"/>
    <property type="match status" value="1"/>
</dbReference>
<comment type="subcellular location">
    <subcellularLocation>
        <location evidence="2 17">Plastid</location>
        <location evidence="2 17">Chloroplast thylakoid membrane</location>
        <topology evidence="2 17">Multi-pass membrane protein</topology>
    </subcellularLocation>
</comment>
<keyword evidence="17 21" id="KW-0150">Chloroplast</keyword>
<keyword evidence="7 17" id="KW-0874">Quinone</keyword>
<comment type="catalytic activity">
    <reaction evidence="16 17">
        <text>a plastoquinone + NADH + (n+1) H(+)(in) = a plastoquinol + NAD(+) + n H(+)(out)</text>
        <dbReference type="Rhea" id="RHEA:42608"/>
        <dbReference type="Rhea" id="RHEA-COMP:9561"/>
        <dbReference type="Rhea" id="RHEA-COMP:9562"/>
        <dbReference type="ChEBI" id="CHEBI:15378"/>
        <dbReference type="ChEBI" id="CHEBI:17757"/>
        <dbReference type="ChEBI" id="CHEBI:57540"/>
        <dbReference type="ChEBI" id="CHEBI:57945"/>
        <dbReference type="ChEBI" id="CHEBI:62192"/>
    </reaction>
</comment>
<feature type="transmembrane region" description="Helical" evidence="17">
    <location>
        <begin position="43"/>
        <end position="65"/>
    </location>
</feature>
<dbReference type="InterPro" id="IPR003945">
    <property type="entry name" value="NU5C-like"/>
</dbReference>
<comment type="subunit">
    <text evidence="4 17">NDH is composed of at least 16 different subunits, 5 of which are encoded in the nucleus.</text>
</comment>
<dbReference type="InterPro" id="IPR001750">
    <property type="entry name" value="ND/Mrp_TM"/>
</dbReference>
<dbReference type="EC" id="7.1.1.-" evidence="17"/>